<dbReference type="HOGENOM" id="CLU_026846_4_0_0"/>
<dbReference type="GO" id="GO:0004222">
    <property type="term" value="F:metalloendopeptidase activity"/>
    <property type="evidence" value="ECO:0007669"/>
    <property type="project" value="TreeGrafter"/>
</dbReference>
<dbReference type="InterPro" id="IPR050570">
    <property type="entry name" value="Cell_wall_metabolism_enzyme"/>
</dbReference>
<keyword evidence="11" id="KW-1185">Reference proteome</keyword>
<gene>
    <name evidence="10" type="ordered locus">Calni_0280</name>
</gene>
<dbReference type="MEROPS" id="M23.009"/>
<evidence type="ECO:0000256" key="4">
    <source>
        <dbReference type="ARBA" id="ARBA00022723"/>
    </source>
</evidence>
<evidence type="ECO:0000313" key="11">
    <source>
        <dbReference type="Proteomes" id="UP000007039"/>
    </source>
</evidence>
<dbReference type="PANTHER" id="PTHR21666">
    <property type="entry name" value="PEPTIDASE-RELATED"/>
    <property type="match status" value="1"/>
</dbReference>
<keyword evidence="7" id="KW-0482">Metalloprotease</keyword>
<comment type="subcellular location">
    <subcellularLocation>
        <location evidence="2">Cell envelope</location>
    </subcellularLocation>
</comment>
<dbReference type="Pfam" id="PF01551">
    <property type="entry name" value="Peptidase_M23"/>
    <property type="match status" value="1"/>
</dbReference>
<evidence type="ECO:0000256" key="2">
    <source>
        <dbReference type="ARBA" id="ARBA00004196"/>
    </source>
</evidence>
<dbReference type="InterPro" id="IPR045834">
    <property type="entry name" value="Csd3_N2"/>
</dbReference>
<evidence type="ECO:0000313" key="10">
    <source>
        <dbReference type="EMBL" id="ADR18193.1"/>
    </source>
</evidence>
<dbReference type="Gene3D" id="3.10.450.350">
    <property type="match status" value="1"/>
</dbReference>
<keyword evidence="4" id="KW-0479">Metal-binding</keyword>
<dbReference type="PANTHER" id="PTHR21666:SF288">
    <property type="entry name" value="CELL DIVISION PROTEIN YTFB"/>
    <property type="match status" value="1"/>
</dbReference>
<keyword evidence="3" id="KW-0645">Protease</keyword>
<evidence type="ECO:0000256" key="7">
    <source>
        <dbReference type="ARBA" id="ARBA00023049"/>
    </source>
</evidence>
<dbReference type="EMBL" id="CP002347">
    <property type="protein sequence ID" value="ADR18193.1"/>
    <property type="molecule type" value="Genomic_DNA"/>
</dbReference>
<name>E4TJN1_CALNY</name>
<dbReference type="GO" id="GO:0046872">
    <property type="term" value="F:metal ion binding"/>
    <property type="evidence" value="ECO:0007669"/>
    <property type="project" value="UniProtKB-KW"/>
</dbReference>
<dbReference type="AlphaFoldDB" id="E4TJN1"/>
<evidence type="ECO:0000259" key="9">
    <source>
        <dbReference type="Pfam" id="PF19425"/>
    </source>
</evidence>
<sequence precursor="true">MIKKISLSAVFIIFFTITLFAEEITVKPGDTFAGIFTKMFDYNVVIRLYSDLKGKIPGFVLREGQKIIFGKNYVHIPLDITKEVKIFKKDEGYEINLVEHPVYTINTVVKGTIKGSLFETINNIGESDELAIKFADIYQWEVDFFKEVHPGDSFSIVVEKIFAKGIFIGYGKILAADFYNRGRVIRAIYYDNGKLAGYFTPDGKHLKKGFLRAPLKFGRVSSKFTSSRLHPVLGRYLPHFGVDYAAPTGTPIYATGSGVVMQKGFQGGAGNFVKIKHPNNIITTYMHMSKFKPGLKVGSRVSQGEVIGYVGATGYATGPHVDYRIQIGPKYVNPLSFVAPPIMLKKDDIVALNEKSKRIVALLNNTYYRTADNRLLE</sequence>
<reference key="1">
    <citation type="submission" date="2010-11" db="EMBL/GenBank/DDBJ databases">
        <title>The complete genome of chromosome of Calditerrivibrio nitroreducens DSM 19672.</title>
        <authorList>
            <consortium name="US DOE Joint Genome Institute (JGI-PGF)"/>
            <person name="Lucas S."/>
            <person name="Copeland A."/>
            <person name="Lapidus A."/>
            <person name="Bruce D."/>
            <person name="Goodwin L."/>
            <person name="Pitluck S."/>
            <person name="Kyrpides N."/>
            <person name="Mavromatis K."/>
            <person name="Ivanova N."/>
            <person name="Mikhailova N."/>
            <person name="Zeytun A."/>
            <person name="Brettin T."/>
            <person name="Detter J.C."/>
            <person name="Tapia R."/>
            <person name="Han C."/>
            <person name="Land M."/>
            <person name="Hauser L."/>
            <person name="Markowitz V."/>
            <person name="Cheng J.-F."/>
            <person name="Hugenholtz P."/>
            <person name="Woyke T."/>
            <person name="Wu D."/>
            <person name="Spring S."/>
            <person name="Schroeder M."/>
            <person name="Brambilla E."/>
            <person name="Klenk H.-P."/>
            <person name="Eisen J.A."/>
        </authorList>
    </citation>
    <scope>NUCLEOTIDE SEQUENCE [LARGE SCALE GENOMIC DNA]</scope>
    <source>
        <strain>DSM 19672</strain>
    </source>
</reference>
<dbReference type="OrthoDB" id="9810477at2"/>
<dbReference type="STRING" id="768670.Calni_0280"/>
<keyword evidence="6" id="KW-0862">Zinc</keyword>
<dbReference type="SUPFAM" id="SSF51261">
    <property type="entry name" value="Duplicated hybrid motif"/>
    <property type="match status" value="1"/>
</dbReference>
<feature type="domain" description="M23ase beta-sheet core" evidence="8">
    <location>
        <begin position="238"/>
        <end position="334"/>
    </location>
</feature>
<organism evidence="10 11">
    <name type="scientific">Calditerrivibrio nitroreducens (strain DSM 19672 / NBRC 101217 / Yu37-1)</name>
    <dbReference type="NCBI Taxonomy" id="768670"/>
    <lineage>
        <taxon>Bacteria</taxon>
        <taxon>Pseudomonadati</taxon>
        <taxon>Deferribacterota</taxon>
        <taxon>Deferribacteres</taxon>
        <taxon>Deferribacterales</taxon>
        <taxon>Calditerrivibrionaceae</taxon>
    </lineage>
</organism>
<dbReference type="KEGG" id="cni:Calni_0280"/>
<dbReference type="eggNOG" id="COG0739">
    <property type="taxonomic scope" value="Bacteria"/>
</dbReference>
<keyword evidence="5" id="KW-0378">Hydrolase</keyword>
<dbReference type="Proteomes" id="UP000007039">
    <property type="component" value="Chromosome"/>
</dbReference>
<dbReference type="Gene3D" id="2.70.70.10">
    <property type="entry name" value="Glucose Permease (Domain IIA)"/>
    <property type="match status" value="1"/>
</dbReference>
<accession>E4TJN1</accession>
<dbReference type="InterPro" id="IPR011055">
    <property type="entry name" value="Dup_hybrid_motif"/>
</dbReference>
<feature type="domain" description="Csd3-like second N-terminal" evidence="9">
    <location>
        <begin position="106"/>
        <end position="225"/>
    </location>
</feature>
<proteinExistence type="predicted"/>
<dbReference type="RefSeq" id="WP_013450410.1">
    <property type="nucleotide sequence ID" value="NC_014758.1"/>
</dbReference>
<dbReference type="GO" id="GO:0030313">
    <property type="term" value="C:cell envelope"/>
    <property type="evidence" value="ECO:0007669"/>
    <property type="project" value="UniProtKB-SubCell"/>
</dbReference>
<comment type="cofactor">
    <cofactor evidence="1">
        <name>Zn(2+)</name>
        <dbReference type="ChEBI" id="CHEBI:29105"/>
    </cofactor>
</comment>
<evidence type="ECO:0000259" key="8">
    <source>
        <dbReference type="Pfam" id="PF01551"/>
    </source>
</evidence>
<dbReference type="CDD" id="cd12797">
    <property type="entry name" value="M23_peptidase"/>
    <property type="match status" value="1"/>
</dbReference>
<evidence type="ECO:0000256" key="1">
    <source>
        <dbReference type="ARBA" id="ARBA00001947"/>
    </source>
</evidence>
<dbReference type="Pfam" id="PF19425">
    <property type="entry name" value="Csd3_N2"/>
    <property type="match status" value="1"/>
</dbReference>
<evidence type="ECO:0000256" key="6">
    <source>
        <dbReference type="ARBA" id="ARBA00022833"/>
    </source>
</evidence>
<protein>
    <submittedName>
        <fullName evidence="10">Peptidase M23</fullName>
    </submittedName>
</protein>
<evidence type="ECO:0000256" key="5">
    <source>
        <dbReference type="ARBA" id="ARBA00022801"/>
    </source>
</evidence>
<reference evidence="10 11" key="2">
    <citation type="journal article" date="2011" name="Stand. Genomic Sci.">
        <title>Complete genome sequence of Calditerrivibrio nitroreducens type strain (Yu37-1).</title>
        <authorList>
            <person name="Pitluck S."/>
            <person name="Sikorski J."/>
            <person name="Zeytun A."/>
            <person name="Lapidus A."/>
            <person name="Nolan M."/>
            <person name="Lucas S."/>
            <person name="Hammon N."/>
            <person name="Deshpande S."/>
            <person name="Cheng J.F."/>
            <person name="Tapia R."/>
            <person name="Han C."/>
            <person name="Goodwin L."/>
            <person name="Liolios K."/>
            <person name="Pagani I."/>
            <person name="Ivanova N."/>
            <person name="Mavromatis K."/>
            <person name="Pati A."/>
            <person name="Chen A."/>
            <person name="Palaniappan K."/>
            <person name="Hauser L."/>
            <person name="Chang Y.J."/>
            <person name="Jeffries C.D."/>
            <person name="Detter J.C."/>
            <person name="Brambilla E."/>
            <person name="Djao O.D."/>
            <person name="Rohde M."/>
            <person name="Spring S."/>
            <person name="Goker M."/>
            <person name="Woyke T."/>
            <person name="Bristow J."/>
            <person name="Eisen J.A."/>
            <person name="Markowitz V."/>
            <person name="Hugenholtz P."/>
            <person name="Kyrpides N.C."/>
            <person name="Klenk H.P."/>
            <person name="Land M."/>
        </authorList>
    </citation>
    <scope>NUCLEOTIDE SEQUENCE [LARGE SCALE GENOMIC DNA]</scope>
    <source>
        <strain evidence="11">DSM 19672 / NBRC 101217 / Yu37-1</strain>
    </source>
</reference>
<evidence type="ECO:0000256" key="3">
    <source>
        <dbReference type="ARBA" id="ARBA00022670"/>
    </source>
</evidence>
<dbReference type="InterPro" id="IPR016047">
    <property type="entry name" value="M23ase_b-sheet_dom"/>
</dbReference>
<dbReference type="GO" id="GO:0006508">
    <property type="term" value="P:proteolysis"/>
    <property type="evidence" value="ECO:0007669"/>
    <property type="project" value="UniProtKB-KW"/>
</dbReference>